<dbReference type="Proteomes" id="UP000426265">
    <property type="component" value="Unassembled WGS sequence"/>
</dbReference>
<dbReference type="KEGG" id="ath:AT3G06090"/>
<protein>
    <recommendedName>
        <fullName evidence="9">Transmembrane protein</fullName>
    </recommendedName>
</protein>
<dbReference type="EMBL" id="LUHQ01000003">
    <property type="protein sequence ID" value="OAP06653.1"/>
    <property type="molecule type" value="Genomic_DNA"/>
</dbReference>
<dbReference type="AlphaFoldDB" id="A0A384L3C2"/>
<reference evidence="3 8" key="3">
    <citation type="submission" date="2019-12" db="EMBL/GenBank/DDBJ databases">
        <authorList>
            <person name="Jiao W.-B."/>
            <person name="Schneeberger K."/>
        </authorList>
    </citation>
    <scope>NUCLEOTIDE SEQUENCE [LARGE SCALE GENOMIC DNA]</scope>
    <source>
        <strain evidence="7">cv. An-1</strain>
        <strain evidence="8">cv. C24</strain>
    </source>
</reference>
<evidence type="ECO:0000313" key="6">
    <source>
        <dbReference type="Proteomes" id="UP000078284"/>
    </source>
</evidence>
<feature type="chain" id="PRO_5038302020" description="Transmembrane protein" evidence="1">
    <location>
        <begin position="23"/>
        <end position="79"/>
    </location>
</feature>
<dbReference type="Proteomes" id="UP000078284">
    <property type="component" value="Chromosome 3"/>
</dbReference>
<accession>A0A384L3C2</accession>
<evidence type="ECO:0000313" key="3">
    <source>
        <dbReference type="EMBL" id="CAA0381510.1"/>
    </source>
</evidence>
<dbReference type="GeneID" id="819782"/>
<evidence type="ECO:0000313" key="8">
    <source>
        <dbReference type="Proteomes" id="UP000434276"/>
    </source>
</evidence>
<keyword evidence="1" id="KW-0732">Signal</keyword>
<gene>
    <name evidence="2" type="ordered locus">At3g06090</name>
    <name evidence="4" type="ordered locus">AXX17_At3g05790</name>
    <name evidence="5" type="ORF">AN1_LOCUS11928</name>
    <name evidence="3" type="ORF">C24_LOCUS11761</name>
</gene>
<feature type="signal peptide" evidence="1">
    <location>
        <begin position="1"/>
        <end position="22"/>
    </location>
</feature>
<evidence type="ECO:0000313" key="5">
    <source>
        <dbReference type="EMBL" id="VYS56474.1"/>
    </source>
</evidence>
<evidence type="ECO:0000313" key="2">
    <source>
        <dbReference type="Araport" id="AT3G06090"/>
    </source>
</evidence>
<dbReference type="OMA" id="IAMASHH"/>
<evidence type="ECO:0008006" key="9">
    <source>
        <dbReference type="Google" id="ProtNLM"/>
    </source>
</evidence>
<dbReference type="EMBL" id="CACRSJ010000106">
    <property type="protein sequence ID" value="VYS56474.1"/>
    <property type="molecule type" value="Genomic_DNA"/>
</dbReference>
<evidence type="ECO:0000313" key="7">
    <source>
        <dbReference type="Proteomes" id="UP000426265"/>
    </source>
</evidence>
<dbReference type="EMBL" id="CACSHJ010000089">
    <property type="protein sequence ID" value="CAA0381510.1"/>
    <property type="molecule type" value="Genomic_DNA"/>
</dbReference>
<proteinExistence type="predicted"/>
<dbReference type="OrthoDB" id="1084129at2759"/>
<sequence length="79" mass="8865">MKMKKLLKVVFLLVAYLTCSIAMASYHGCNRVAEKATRMNVVGEDSRNEFGNYEEKKKKANLWSGRKLASGPSRRGCGH</sequence>
<organism evidence="4 6">
    <name type="scientific">Arabidopsis thaliana</name>
    <name type="common">Mouse-ear cress</name>
    <dbReference type="NCBI Taxonomy" id="3702"/>
    <lineage>
        <taxon>Eukaryota</taxon>
        <taxon>Viridiplantae</taxon>
        <taxon>Streptophyta</taxon>
        <taxon>Embryophyta</taxon>
        <taxon>Tracheophyta</taxon>
        <taxon>Spermatophyta</taxon>
        <taxon>Magnoliopsida</taxon>
        <taxon>eudicotyledons</taxon>
        <taxon>Gunneridae</taxon>
        <taxon>Pentapetalae</taxon>
        <taxon>rosids</taxon>
        <taxon>malvids</taxon>
        <taxon>Brassicales</taxon>
        <taxon>Brassicaceae</taxon>
        <taxon>Camelineae</taxon>
        <taxon>Arabidopsis</taxon>
    </lineage>
</organism>
<reference evidence="6" key="1">
    <citation type="journal article" date="2016" name="Proc. Natl. Acad. Sci. U.S.A.">
        <title>Chromosome-level assembly of Arabidopsis thaliana Ler reveals the extent of translocation and inversion polymorphisms.</title>
        <authorList>
            <person name="Zapata L."/>
            <person name="Ding J."/>
            <person name="Willing E.M."/>
            <person name="Hartwig B."/>
            <person name="Bezdan D."/>
            <person name="Jiao W.B."/>
            <person name="Patel V."/>
            <person name="Velikkakam James G."/>
            <person name="Koornneef M."/>
            <person name="Ossowski S."/>
            <person name="Schneeberger K."/>
        </authorList>
    </citation>
    <scope>NUCLEOTIDE SEQUENCE [LARGE SCALE GENOMIC DNA]</scope>
    <source>
        <strain evidence="6">cv. Landsberg erecta</strain>
    </source>
</reference>
<evidence type="ECO:0000313" key="4">
    <source>
        <dbReference type="EMBL" id="OAP06653.1"/>
    </source>
</evidence>
<dbReference type="ExpressionAtlas" id="A0A384L3C2">
    <property type="expression patterns" value="baseline and differential"/>
</dbReference>
<reference evidence="4" key="2">
    <citation type="submission" date="2016-03" db="EMBL/GenBank/DDBJ databases">
        <title>Full-length assembly of Arabidopsis thaliana Ler reveals the complement of translocations and inversions.</title>
        <authorList>
            <person name="Zapata L."/>
            <person name="Schneeberger K."/>
            <person name="Ossowski S."/>
        </authorList>
    </citation>
    <scope>NUCLEOTIDE SEQUENCE [LARGE SCALE GENOMIC DNA]</scope>
    <source>
        <tissue evidence="4">Leaf</tissue>
    </source>
</reference>
<dbReference type="Proteomes" id="UP000434276">
    <property type="component" value="Unassembled WGS sequence"/>
</dbReference>
<evidence type="ECO:0000256" key="1">
    <source>
        <dbReference type="SAM" id="SignalP"/>
    </source>
</evidence>
<name>A0A384L3C2_ARATH</name>
<dbReference type="Araport" id="AT3G06090"/>